<protein>
    <submittedName>
        <fullName evidence="2">Uncharacterized protein</fullName>
    </submittedName>
</protein>
<evidence type="ECO:0000313" key="3">
    <source>
        <dbReference type="Proteomes" id="UP001595904"/>
    </source>
</evidence>
<gene>
    <name evidence="2" type="ORF">ACFPN2_28070</name>
</gene>
<organism evidence="2 3">
    <name type="scientific">Steroidobacter flavus</name>
    <dbReference type="NCBI Taxonomy" id="1842136"/>
    <lineage>
        <taxon>Bacteria</taxon>
        <taxon>Pseudomonadati</taxon>
        <taxon>Pseudomonadota</taxon>
        <taxon>Gammaproteobacteria</taxon>
        <taxon>Steroidobacterales</taxon>
        <taxon>Steroidobacteraceae</taxon>
        <taxon>Steroidobacter</taxon>
    </lineage>
</organism>
<dbReference type="Proteomes" id="UP001595904">
    <property type="component" value="Unassembled WGS sequence"/>
</dbReference>
<feature type="region of interest" description="Disordered" evidence="1">
    <location>
        <begin position="344"/>
        <end position="368"/>
    </location>
</feature>
<dbReference type="InterPro" id="IPR036237">
    <property type="entry name" value="Xyl_isomerase-like_sf"/>
</dbReference>
<keyword evidence="3" id="KW-1185">Reference proteome</keyword>
<comment type="caution">
    <text evidence="2">The sequence shown here is derived from an EMBL/GenBank/DDBJ whole genome shotgun (WGS) entry which is preliminary data.</text>
</comment>
<sequence>MVAAVGCANASSGSDVLALENLVPWEIQWYADGIEIEPDARARMVKAKGLRRYALQYHVQLAEKCDAEITAFQRHGIEITAVYFWLNFDQPGADPKIQAAFESFKRHGIRPQIWVSQSTAFLPKSGDGMVQLLAKMGFDWPPGYTFERALKAALSTDDALTPEQKERFFEALHRAYWDEENLPKTSEERAQRLERESQRIASLAKLASQYGLDVLLYNHEGWFGVMDNQLAIIDRLEREGINNVGMIYTFWHARDRFHDDVREFEKVWTRIRPRVAAVGLSGVRGEMEGLYPSQGNDELRMMRVVQESGWKGPVAVLGLNFSVGPEKVLGDMLRGTSWLRSELRQAGSGGARPFSRDVDSESTMPQSR</sequence>
<evidence type="ECO:0000256" key="1">
    <source>
        <dbReference type="SAM" id="MobiDB-lite"/>
    </source>
</evidence>
<dbReference type="SUPFAM" id="SSF51658">
    <property type="entry name" value="Xylose isomerase-like"/>
    <property type="match status" value="1"/>
</dbReference>
<accession>A0ABV8SZB8</accession>
<dbReference type="Gene3D" id="3.20.20.150">
    <property type="entry name" value="Divalent-metal-dependent TIM barrel enzymes"/>
    <property type="match status" value="1"/>
</dbReference>
<dbReference type="RefSeq" id="WP_380602894.1">
    <property type="nucleotide sequence ID" value="NZ_JBHSDU010000015.1"/>
</dbReference>
<dbReference type="EMBL" id="JBHSDU010000015">
    <property type="protein sequence ID" value="MFC4312973.1"/>
    <property type="molecule type" value="Genomic_DNA"/>
</dbReference>
<reference evidence="3" key="1">
    <citation type="journal article" date="2019" name="Int. J. Syst. Evol. Microbiol.">
        <title>The Global Catalogue of Microorganisms (GCM) 10K type strain sequencing project: providing services to taxonomists for standard genome sequencing and annotation.</title>
        <authorList>
            <consortium name="The Broad Institute Genomics Platform"/>
            <consortium name="The Broad Institute Genome Sequencing Center for Infectious Disease"/>
            <person name="Wu L."/>
            <person name="Ma J."/>
        </authorList>
    </citation>
    <scope>NUCLEOTIDE SEQUENCE [LARGE SCALE GENOMIC DNA]</scope>
    <source>
        <strain evidence="3">CGMCC 1.10759</strain>
    </source>
</reference>
<name>A0ABV8SZB8_9GAMM</name>
<proteinExistence type="predicted"/>
<evidence type="ECO:0000313" key="2">
    <source>
        <dbReference type="EMBL" id="MFC4312973.1"/>
    </source>
</evidence>